<dbReference type="SUPFAM" id="SSF103642">
    <property type="entry name" value="Sec-C motif"/>
    <property type="match status" value="1"/>
</dbReference>
<gene>
    <name evidence="1" type="ORF">H4Q31_10720</name>
</gene>
<dbReference type="Gene3D" id="3.10.450.50">
    <property type="match status" value="1"/>
</dbReference>
<dbReference type="Proteomes" id="UP000574133">
    <property type="component" value="Unassembled WGS sequence"/>
</dbReference>
<keyword evidence="2" id="KW-1185">Reference proteome</keyword>
<dbReference type="AlphaFoldDB" id="A0A841TFS1"/>
<dbReference type="Pfam" id="PF18928">
    <property type="entry name" value="DUF5677"/>
    <property type="match status" value="1"/>
</dbReference>
<organism evidence="1 2">
    <name type="scientific">Cohnella lubricantis</name>
    <dbReference type="NCBI Taxonomy" id="2163172"/>
    <lineage>
        <taxon>Bacteria</taxon>
        <taxon>Bacillati</taxon>
        <taxon>Bacillota</taxon>
        <taxon>Bacilli</taxon>
        <taxon>Bacillales</taxon>
        <taxon>Paenibacillaceae</taxon>
        <taxon>Cohnella</taxon>
    </lineage>
</organism>
<dbReference type="EMBL" id="JACJVN010000037">
    <property type="protein sequence ID" value="MBB6677797.1"/>
    <property type="molecule type" value="Genomic_DNA"/>
</dbReference>
<protein>
    <submittedName>
        <fullName evidence="1">SEC-C domain-containing protein</fullName>
    </submittedName>
</protein>
<name>A0A841TFS1_9BACL</name>
<dbReference type="InterPro" id="IPR004027">
    <property type="entry name" value="SEC_C_motif"/>
</dbReference>
<comment type="caution">
    <text evidence="1">The sequence shown here is derived from an EMBL/GenBank/DDBJ whole genome shotgun (WGS) entry which is preliminary data.</text>
</comment>
<dbReference type="InterPro" id="IPR043733">
    <property type="entry name" value="DUF5677"/>
</dbReference>
<proteinExistence type="predicted"/>
<evidence type="ECO:0000313" key="2">
    <source>
        <dbReference type="Proteomes" id="UP000574133"/>
    </source>
</evidence>
<dbReference type="Pfam" id="PF02810">
    <property type="entry name" value="SEC-C"/>
    <property type="match status" value="1"/>
</dbReference>
<dbReference type="RefSeq" id="WP_185179077.1">
    <property type="nucleotide sequence ID" value="NZ_CBCSEP010000014.1"/>
</dbReference>
<evidence type="ECO:0000313" key="1">
    <source>
        <dbReference type="EMBL" id="MBB6677797.1"/>
    </source>
</evidence>
<sequence length="416" mass="48147">MKIKRNDSCPCGSGKKYKKCCISKKFDWHITEEGNIVRSIPIDIPEFGEFLNDQKIEFNKIFGRDPGPNDPLFFQQYLTSIDQYQDEFIQIMREVGISEEYIYAYKATGRIVTEDNMDFLTDVEYQEWSNAVQEYFTLNSLDGSGQDSDESTINLLEELERCCFLVGMIVNQCGLIESLDEEGIHLTQRDYILYCLTKTLKTLKAIISQLVNMLPEDSLNLLRSIYENYLNIIFIIHKPTKIEDLVGAKIGLENGTHEYARNSKGQINKRVIYDKKTGKEYEGHISNYAMSKTSDYEIDVLIFDLFYDYLSSFTHPNISSLGHYVTDNKFDPFKEEILIEDIAIMCIFIVAFILDEIVNIELGEVISGDITTFLHRVKPKLVNYAIPEGHAMKIIKIYDLFKERSRMILERYSGSQ</sequence>
<accession>A0A841TFS1</accession>
<reference evidence="1 2" key="1">
    <citation type="submission" date="2020-08" db="EMBL/GenBank/DDBJ databases">
        <title>Cohnella phylogeny.</title>
        <authorList>
            <person name="Dunlap C."/>
        </authorList>
    </citation>
    <scope>NUCLEOTIDE SEQUENCE [LARGE SCALE GENOMIC DNA]</scope>
    <source>
        <strain evidence="1 2">DSM 103658</strain>
    </source>
</reference>